<evidence type="ECO:0000259" key="1">
    <source>
        <dbReference type="Pfam" id="PF00535"/>
    </source>
</evidence>
<dbReference type="EMBL" id="QSFT01000010">
    <property type="protein sequence ID" value="RHA76499.1"/>
    <property type="molecule type" value="Genomic_DNA"/>
</dbReference>
<dbReference type="AlphaFoldDB" id="A0A413T189"/>
<protein>
    <submittedName>
        <fullName evidence="2">Glycosyltransferase</fullName>
    </submittedName>
</protein>
<dbReference type="Gene3D" id="3.90.550.10">
    <property type="entry name" value="Spore Coat Polysaccharide Biosynthesis Protein SpsA, Chain A"/>
    <property type="match status" value="1"/>
</dbReference>
<keyword evidence="2" id="KW-0808">Transferase</keyword>
<dbReference type="Proteomes" id="UP000283855">
    <property type="component" value="Unassembled WGS sequence"/>
</dbReference>
<evidence type="ECO:0000313" key="2">
    <source>
        <dbReference type="EMBL" id="RHA76499.1"/>
    </source>
</evidence>
<reference evidence="2 3" key="1">
    <citation type="submission" date="2018-08" db="EMBL/GenBank/DDBJ databases">
        <title>A genome reference for cultivated species of the human gut microbiota.</title>
        <authorList>
            <person name="Zou Y."/>
            <person name="Xue W."/>
            <person name="Luo G."/>
        </authorList>
    </citation>
    <scope>NUCLEOTIDE SEQUENCE [LARGE SCALE GENOMIC DNA]</scope>
    <source>
        <strain evidence="2 3">AM42-38</strain>
    </source>
</reference>
<dbReference type="SUPFAM" id="SSF53448">
    <property type="entry name" value="Nucleotide-diphospho-sugar transferases"/>
    <property type="match status" value="1"/>
</dbReference>
<organism evidence="2 3">
    <name type="scientific">Phocaeicola coprophilus</name>
    <dbReference type="NCBI Taxonomy" id="387090"/>
    <lineage>
        <taxon>Bacteria</taxon>
        <taxon>Pseudomonadati</taxon>
        <taxon>Bacteroidota</taxon>
        <taxon>Bacteroidia</taxon>
        <taxon>Bacteroidales</taxon>
        <taxon>Bacteroidaceae</taxon>
        <taxon>Phocaeicola</taxon>
    </lineage>
</organism>
<comment type="caution">
    <text evidence="2">The sequence shown here is derived from an EMBL/GenBank/DDBJ whole genome shotgun (WGS) entry which is preliminary data.</text>
</comment>
<accession>A0A413T189</accession>
<dbReference type="InterPro" id="IPR029044">
    <property type="entry name" value="Nucleotide-diphossugar_trans"/>
</dbReference>
<gene>
    <name evidence="2" type="ORF">DW921_06475</name>
</gene>
<evidence type="ECO:0000313" key="3">
    <source>
        <dbReference type="Proteomes" id="UP000283855"/>
    </source>
</evidence>
<sequence>MNKIAPIILFAFNRPDALKNIIQSLLQNEEAKDSDLYIFVDGPRPNKFGEEEKVKDVQEFVKSIEGFKSLFYTFSKENKGLGNSVITGVNQIINQYGRAIVLEDDLVLAKNFLSYMNQGLDRYEKEVKVFSICGYTNKVKIPHEYEYDSYFCTRSSSWGWGTWADRWNSVDWELRDWKRYSKMARAFNKWGGSDCFKLLRSVKDGQGNSWAIRFCFSQFLQDKLSLFPTVSKVKNDGFDGQGTNCKKWSRFKYEFDFSKDKLFNFPSSISLNIQLYKSAMRYHSILIRLYSRVMYLIYNMI</sequence>
<dbReference type="Pfam" id="PF00535">
    <property type="entry name" value="Glycos_transf_2"/>
    <property type="match status" value="1"/>
</dbReference>
<dbReference type="GO" id="GO:0016740">
    <property type="term" value="F:transferase activity"/>
    <property type="evidence" value="ECO:0007669"/>
    <property type="project" value="UniProtKB-KW"/>
</dbReference>
<dbReference type="RefSeq" id="WP_118400261.1">
    <property type="nucleotide sequence ID" value="NZ_CABJGD010000010.1"/>
</dbReference>
<proteinExistence type="predicted"/>
<feature type="domain" description="Glycosyltransferase 2-like" evidence="1">
    <location>
        <begin position="7"/>
        <end position="140"/>
    </location>
</feature>
<name>A0A413T189_9BACT</name>
<dbReference type="InterPro" id="IPR001173">
    <property type="entry name" value="Glyco_trans_2-like"/>
</dbReference>